<evidence type="ECO:0000256" key="1">
    <source>
        <dbReference type="ARBA" id="ARBA00022670"/>
    </source>
</evidence>
<dbReference type="GO" id="GO:0009847">
    <property type="term" value="P:spore germination"/>
    <property type="evidence" value="ECO:0007669"/>
    <property type="project" value="InterPro"/>
</dbReference>
<dbReference type="EC" id="3.4.24.78" evidence="4"/>
<dbReference type="SUPFAM" id="SSF53163">
    <property type="entry name" value="HybD-like"/>
    <property type="match status" value="1"/>
</dbReference>
<keyword evidence="1" id="KW-0645">Protease</keyword>
<evidence type="ECO:0000256" key="2">
    <source>
        <dbReference type="ARBA" id="ARBA00022801"/>
    </source>
</evidence>
<dbReference type="AlphaFoldDB" id="A0A8J6LSA1"/>
<dbReference type="GO" id="GO:0006508">
    <property type="term" value="P:proteolysis"/>
    <property type="evidence" value="ECO:0007669"/>
    <property type="project" value="UniProtKB-KW"/>
</dbReference>
<gene>
    <name evidence="4" type="ORF">G5B42_06170</name>
</gene>
<dbReference type="InterPro" id="IPR005080">
    <property type="entry name" value="Peptidase_A25"/>
</dbReference>
<dbReference type="PIRSF" id="PIRSF019549">
    <property type="entry name" value="Peptidase_A25"/>
    <property type="match status" value="1"/>
</dbReference>
<dbReference type="GO" id="GO:0008233">
    <property type="term" value="F:peptidase activity"/>
    <property type="evidence" value="ECO:0007669"/>
    <property type="project" value="UniProtKB-KW"/>
</dbReference>
<proteinExistence type="inferred from homology"/>
<reference evidence="4" key="1">
    <citation type="submission" date="2020-06" db="EMBL/GenBank/DDBJ databases">
        <title>Novel chitinolytic bacterium.</title>
        <authorList>
            <person name="Ungkulpasvich U."/>
            <person name="Kosugi A."/>
            <person name="Uke A."/>
        </authorList>
    </citation>
    <scope>NUCLEOTIDE SEQUENCE</scope>
    <source>
        <strain evidence="4">UUS1-1</strain>
    </source>
</reference>
<dbReference type="Pfam" id="PF03418">
    <property type="entry name" value="Peptidase_A25"/>
    <property type="match status" value="2"/>
</dbReference>
<protein>
    <submittedName>
        <fullName evidence="4">GPR endopeptidase</fullName>
        <ecNumber evidence="4">3.4.24.78</ecNumber>
    </submittedName>
</protein>
<comment type="caution">
    <text evidence="4">The sequence shown here is derived from an EMBL/GenBank/DDBJ whole genome shotgun (WGS) entry which is preliminary data.</text>
</comment>
<dbReference type="InterPro" id="IPR023430">
    <property type="entry name" value="Pept_HybD-like_dom_sf"/>
</dbReference>
<dbReference type="RefSeq" id="WP_181339582.1">
    <property type="nucleotide sequence ID" value="NZ_JAAKDE010000012.1"/>
</dbReference>
<dbReference type="NCBIfam" id="TIGR01441">
    <property type="entry name" value="GPR"/>
    <property type="match status" value="1"/>
</dbReference>
<dbReference type="HAMAP" id="MF_00626">
    <property type="entry name" value="Germination_prot"/>
    <property type="match status" value="1"/>
</dbReference>
<evidence type="ECO:0000313" key="4">
    <source>
        <dbReference type="EMBL" id="MBA2133127.1"/>
    </source>
</evidence>
<keyword evidence="2 4" id="KW-0378">Hydrolase</keyword>
<organism evidence="4 5">
    <name type="scientific">Capillibacterium thermochitinicola</name>
    <dbReference type="NCBI Taxonomy" id="2699427"/>
    <lineage>
        <taxon>Bacteria</taxon>
        <taxon>Bacillati</taxon>
        <taxon>Bacillota</taxon>
        <taxon>Capillibacterium</taxon>
    </lineage>
</organism>
<dbReference type="EMBL" id="JAAKDE010000012">
    <property type="protein sequence ID" value="MBA2133127.1"/>
    <property type="molecule type" value="Genomic_DNA"/>
</dbReference>
<dbReference type="Gene3D" id="3.40.50.1450">
    <property type="entry name" value="HybD-like"/>
    <property type="match status" value="1"/>
</dbReference>
<evidence type="ECO:0000256" key="3">
    <source>
        <dbReference type="ARBA" id="ARBA00023145"/>
    </source>
</evidence>
<sequence length="319" mass="34050">MSYAQTLGEIRTDLAMETHQLVAGTSGSSVPGVESYTEEKGTTKITRVIIQTPEASQALGKKPGYYVTVESPALRGRDKDELEEVAQVIAAELRTFISGFRLSDEASCLVVGLGNWNATPDALGPKVVEKILVTRHLFESAPPEKRGGLRPVCAVSPGVLGITGIETKEIVAGIVQRVKPAFLLVIDALASRSTERMGSTVQIANTGINPGSGVGNHRLGLTYESLGVPVIAVGVPTVVEARTIIHDALEQITSMGGPSMQAYRKEVIDRVLSPYFQDLIVTPKEIDVLINDIARALAGAINIALHPGVTAEEVFRYLE</sequence>
<keyword evidence="5" id="KW-1185">Reference proteome</keyword>
<accession>A0A8J6LSA1</accession>
<evidence type="ECO:0000313" key="5">
    <source>
        <dbReference type="Proteomes" id="UP000657177"/>
    </source>
</evidence>
<name>A0A8J6LSA1_9FIRM</name>
<keyword evidence="3" id="KW-0865">Zymogen</keyword>
<dbReference type="Proteomes" id="UP000657177">
    <property type="component" value="Unassembled WGS sequence"/>
</dbReference>